<comment type="caution">
    <text evidence="8">The sequence shown here is derived from an EMBL/GenBank/DDBJ whole genome shotgun (WGS) entry which is preliminary data.</text>
</comment>
<dbReference type="GO" id="GO:0019867">
    <property type="term" value="C:outer membrane"/>
    <property type="evidence" value="ECO:0007669"/>
    <property type="project" value="InterPro"/>
</dbReference>
<dbReference type="Proteomes" id="UP000016648">
    <property type="component" value="Unassembled WGS sequence"/>
</dbReference>
<evidence type="ECO:0000256" key="4">
    <source>
        <dbReference type="ARBA" id="ARBA00023136"/>
    </source>
</evidence>
<dbReference type="RefSeq" id="WP_021589727.1">
    <property type="nucleotide sequence ID" value="NZ_AWEY01000025.1"/>
</dbReference>
<accession>U2QDA1</accession>
<keyword evidence="4" id="KW-0472">Membrane</keyword>
<gene>
    <name evidence="8" type="ORF">HMPREF9135_2364</name>
</gene>
<dbReference type="EMBL" id="AWEY01000025">
    <property type="protein sequence ID" value="ERK39303.1"/>
    <property type="molecule type" value="Genomic_DNA"/>
</dbReference>
<dbReference type="AlphaFoldDB" id="U2QDA1"/>
<feature type="signal peptide" evidence="6">
    <location>
        <begin position="1"/>
        <end position="23"/>
    </location>
</feature>
<dbReference type="Gene3D" id="2.40.160.50">
    <property type="entry name" value="membrane protein fhac: a member of the omp85/tpsb transporter family"/>
    <property type="match status" value="1"/>
</dbReference>
<evidence type="ECO:0000256" key="2">
    <source>
        <dbReference type="ARBA" id="ARBA00022692"/>
    </source>
</evidence>
<dbReference type="InterPro" id="IPR000184">
    <property type="entry name" value="Bac_surfAg_D15"/>
</dbReference>
<name>U2QDA1_9BACT</name>
<keyword evidence="3 6" id="KW-0732">Signal</keyword>
<sequence>MHKHLAIHLLAILAILVSSCSITNRVPDGAYLLRKNDVTTDRKEVSPSKFKAYIRQHPNVKFLSVFRLPIAKPDTTQIRKDKSANRIQNAIGEKPALYDSTQTSLSAADMLKALRNLGYLEAGVEVVCKPHKKFMDVTYRLHPGQGYFIDSVRYAIGDSLIADILGVESNGMMRADSPLAGKTLQGKQFSVEELENERNQVTSILMSKGYYKFHKDYIEYDADSVGRNRRINLTMRILPYRNEDGKACILHPSYRINGIRYATADRSPIPLRAKVLQNCTMLSEGTPFNNDDLQKTYNKFAKLNAVQYSNITFAEHPDTTLLDCNVLLQMNKSHILSIQPEGTNTAGDLGAAVTLAFENRNLFHGSEHLTLQLRGAYEAIKGLEGYQNQKYEEYGIEAKLQIPRFLSPFLSRSFKRRSNATSEIGLSYNLQNRPEFHRRYFTASWRYRWSEPHHHTRYRFDLIDLSYIYMPWISPTFKHDYLDSVSNRNAILRYNYENLLIMKAGFGITYNNGIDAVKGNFETAGNLLQLCSPLFRLDKNAQGRRIVFNTAYAQYMKFDFDYTRLFFFDKRNHLAMHVGLGVAWPYGNSKVLPFEKRYFAGGPNSVRGWSVRELGPGSFKGKDRRIDFINQTGDMKLDLNLEYRTWLFWKLDGALFVDAGNIWTLRNYEEQPGGQFKLDSFLQQIALSYGLGLRLNFSYFILRLDAGMKAVNPAYESSREHYALVHPNLGRDFTFHFAVGLPF</sequence>
<dbReference type="Pfam" id="PF01103">
    <property type="entry name" value="Omp85"/>
    <property type="match status" value="1"/>
</dbReference>
<reference evidence="8 9" key="1">
    <citation type="submission" date="2013-08" db="EMBL/GenBank/DDBJ databases">
        <authorList>
            <person name="Durkin A.S."/>
            <person name="Haft D.R."/>
            <person name="McCorrison J."/>
            <person name="Torralba M."/>
            <person name="Gillis M."/>
            <person name="Haft D.H."/>
            <person name="Methe B."/>
            <person name="Sutton G."/>
            <person name="Nelson K.E."/>
        </authorList>
    </citation>
    <scope>NUCLEOTIDE SEQUENCE [LARGE SCALE GENOMIC DNA]</scope>
    <source>
        <strain evidence="8 9">F0067</strain>
    </source>
</reference>
<dbReference type="PROSITE" id="PS51257">
    <property type="entry name" value="PROKAR_LIPOPROTEIN"/>
    <property type="match status" value="1"/>
</dbReference>
<evidence type="ECO:0000256" key="1">
    <source>
        <dbReference type="ARBA" id="ARBA00004370"/>
    </source>
</evidence>
<comment type="subcellular location">
    <subcellularLocation>
        <location evidence="1">Membrane</location>
    </subcellularLocation>
</comment>
<dbReference type="PANTHER" id="PTHR12815">
    <property type="entry name" value="SORTING AND ASSEMBLY MACHINERY SAMM50 PROTEIN FAMILY MEMBER"/>
    <property type="match status" value="1"/>
</dbReference>
<feature type="domain" description="Bacterial surface antigen (D15)" evidence="7">
    <location>
        <begin position="549"/>
        <end position="742"/>
    </location>
</feature>
<evidence type="ECO:0000256" key="5">
    <source>
        <dbReference type="ARBA" id="ARBA00023237"/>
    </source>
</evidence>
<dbReference type="PANTHER" id="PTHR12815:SF47">
    <property type="entry name" value="TRANSLOCATION AND ASSEMBLY MODULE SUBUNIT TAMA"/>
    <property type="match status" value="1"/>
</dbReference>
<evidence type="ECO:0000259" key="7">
    <source>
        <dbReference type="Pfam" id="PF01103"/>
    </source>
</evidence>
<dbReference type="InterPro" id="IPR039910">
    <property type="entry name" value="D15-like"/>
</dbReference>
<organism evidence="8 9">
    <name type="scientific">Segatella baroniae F0067</name>
    <dbReference type="NCBI Taxonomy" id="1115809"/>
    <lineage>
        <taxon>Bacteria</taxon>
        <taxon>Pseudomonadati</taxon>
        <taxon>Bacteroidota</taxon>
        <taxon>Bacteroidia</taxon>
        <taxon>Bacteroidales</taxon>
        <taxon>Prevotellaceae</taxon>
        <taxon>Segatella</taxon>
    </lineage>
</organism>
<proteinExistence type="predicted"/>
<evidence type="ECO:0000256" key="3">
    <source>
        <dbReference type="ARBA" id="ARBA00022729"/>
    </source>
</evidence>
<keyword evidence="2" id="KW-0812">Transmembrane</keyword>
<keyword evidence="9" id="KW-1185">Reference proteome</keyword>
<evidence type="ECO:0000313" key="8">
    <source>
        <dbReference type="EMBL" id="ERK39303.1"/>
    </source>
</evidence>
<evidence type="ECO:0000313" key="9">
    <source>
        <dbReference type="Proteomes" id="UP000016648"/>
    </source>
</evidence>
<dbReference type="PATRIC" id="fig|1115809.3.peg.1369"/>
<protein>
    <submittedName>
        <fullName evidence="8">Outer membrane protein, OMP85 family</fullName>
    </submittedName>
</protein>
<evidence type="ECO:0000256" key="6">
    <source>
        <dbReference type="SAM" id="SignalP"/>
    </source>
</evidence>
<keyword evidence="5" id="KW-0998">Cell outer membrane</keyword>
<feature type="chain" id="PRO_5004634138" evidence="6">
    <location>
        <begin position="24"/>
        <end position="743"/>
    </location>
</feature>